<organism evidence="2 3">
    <name type="scientific">Phytophthora cactorum</name>
    <dbReference type="NCBI Taxonomy" id="29920"/>
    <lineage>
        <taxon>Eukaryota</taxon>
        <taxon>Sar</taxon>
        <taxon>Stramenopiles</taxon>
        <taxon>Oomycota</taxon>
        <taxon>Peronosporomycetes</taxon>
        <taxon>Peronosporales</taxon>
        <taxon>Peronosporaceae</taxon>
        <taxon>Phytophthora</taxon>
    </lineage>
</organism>
<evidence type="ECO:0008006" key="4">
    <source>
        <dbReference type="Google" id="ProtNLM"/>
    </source>
</evidence>
<comment type="caution">
    <text evidence="2">The sequence shown here is derived from an EMBL/GenBank/DDBJ whole genome shotgun (WGS) entry which is preliminary data.</text>
</comment>
<protein>
    <recommendedName>
        <fullName evidence="4">Ulp1 protease family, C-terminal catalytic domain</fullName>
    </recommendedName>
</protein>
<reference evidence="2" key="1">
    <citation type="submission" date="2018-10" db="EMBL/GenBank/DDBJ databases">
        <title>Effector identification in a new, highly contiguous assembly of the strawberry crown rot pathogen Phytophthora cactorum.</title>
        <authorList>
            <person name="Armitage A.D."/>
            <person name="Nellist C.F."/>
            <person name="Bates H."/>
            <person name="Vickerstaff R.J."/>
            <person name="Harrison R.J."/>
        </authorList>
    </citation>
    <scope>NUCLEOTIDE SEQUENCE</scope>
    <source>
        <strain evidence="1">4032</strain>
        <strain evidence="2">P415</strain>
    </source>
</reference>
<dbReference type="Proteomes" id="UP000774804">
    <property type="component" value="Unassembled WGS sequence"/>
</dbReference>
<dbReference type="EMBL" id="RCMI01000057">
    <property type="protein sequence ID" value="KAG2938949.1"/>
    <property type="molecule type" value="Genomic_DNA"/>
</dbReference>
<evidence type="ECO:0000313" key="1">
    <source>
        <dbReference type="EMBL" id="KAG2938949.1"/>
    </source>
</evidence>
<dbReference type="EMBL" id="RCML01000643">
    <property type="protein sequence ID" value="KAG2971944.1"/>
    <property type="molecule type" value="Genomic_DNA"/>
</dbReference>
<gene>
    <name evidence="1" type="ORF">PC115_g3418</name>
    <name evidence="2" type="ORF">PC118_g15983</name>
</gene>
<dbReference type="InterPro" id="IPR038765">
    <property type="entry name" value="Papain-like_cys_pep_sf"/>
</dbReference>
<name>A0A8T1FP08_9STRA</name>
<dbReference type="Proteomes" id="UP000697107">
    <property type="component" value="Unassembled WGS sequence"/>
</dbReference>
<dbReference type="AlphaFoldDB" id="A0A8T1FP08"/>
<evidence type="ECO:0000313" key="3">
    <source>
        <dbReference type="Proteomes" id="UP000697107"/>
    </source>
</evidence>
<sequence length="108" mass="12271">MPVYFDDSLWTTVVIKLDIKIMFMDDPLGDLAYVAGLSKSTPRLKEEKSFRTFTSVAVASHTQKDGHGCGLYEVNFMWRTLDKKIPSAYTDAELNKFRISVFRSLLGV</sequence>
<dbReference type="SUPFAM" id="SSF54001">
    <property type="entry name" value="Cysteine proteinases"/>
    <property type="match status" value="1"/>
</dbReference>
<accession>A0A8T1FP08</accession>
<evidence type="ECO:0000313" key="2">
    <source>
        <dbReference type="EMBL" id="KAG2971944.1"/>
    </source>
</evidence>
<proteinExistence type="predicted"/>